<evidence type="ECO:0000256" key="11">
    <source>
        <dbReference type="ARBA" id="ARBA00023136"/>
    </source>
</evidence>
<keyword evidence="13" id="KW-0998">Cell outer membrane</keyword>
<dbReference type="GO" id="GO:0009279">
    <property type="term" value="C:cell outer membrane"/>
    <property type="evidence" value="ECO:0007669"/>
    <property type="project" value="UniProtKB-SubCell"/>
</dbReference>
<evidence type="ECO:0000256" key="2">
    <source>
        <dbReference type="ARBA" id="ARBA00009450"/>
    </source>
</evidence>
<evidence type="ECO:0000256" key="3">
    <source>
        <dbReference type="ARBA" id="ARBA00022448"/>
    </source>
</evidence>
<dbReference type="GO" id="GO:0046930">
    <property type="term" value="C:pore complex"/>
    <property type="evidence" value="ECO:0007669"/>
    <property type="project" value="UniProtKB-KW"/>
</dbReference>
<keyword evidence="8" id="KW-0625">Polysaccharide transport</keyword>
<dbReference type="InterPro" id="IPR054765">
    <property type="entry name" value="SLBB_dom"/>
</dbReference>
<keyword evidence="3" id="KW-0813">Transport</keyword>
<name>A0A9D1MR41_9FIRM</name>
<keyword evidence="5" id="KW-0762">Sugar transport</keyword>
<dbReference type="Gene3D" id="3.30.1950.10">
    <property type="entry name" value="wza like domain"/>
    <property type="match status" value="1"/>
</dbReference>
<evidence type="ECO:0000313" key="19">
    <source>
        <dbReference type="Proteomes" id="UP000824099"/>
    </source>
</evidence>
<keyword evidence="11" id="KW-0472">Membrane</keyword>
<accession>A0A9D1MR41</accession>
<feature type="signal peptide" evidence="15">
    <location>
        <begin position="1"/>
        <end position="23"/>
    </location>
</feature>
<evidence type="ECO:0000256" key="9">
    <source>
        <dbReference type="ARBA" id="ARBA00023065"/>
    </source>
</evidence>
<keyword evidence="12" id="KW-0564">Palmitate</keyword>
<evidence type="ECO:0000256" key="8">
    <source>
        <dbReference type="ARBA" id="ARBA00023047"/>
    </source>
</evidence>
<evidence type="ECO:0000256" key="15">
    <source>
        <dbReference type="SAM" id="SignalP"/>
    </source>
</evidence>
<evidence type="ECO:0000313" key="18">
    <source>
        <dbReference type="EMBL" id="HIU64740.1"/>
    </source>
</evidence>
<comment type="caution">
    <text evidence="18">The sequence shown here is derived from an EMBL/GenBank/DDBJ whole genome shotgun (WGS) entry which is preliminary data.</text>
</comment>
<dbReference type="Pfam" id="PF22461">
    <property type="entry name" value="SLBB_2"/>
    <property type="match status" value="1"/>
</dbReference>
<evidence type="ECO:0000256" key="1">
    <source>
        <dbReference type="ARBA" id="ARBA00004571"/>
    </source>
</evidence>
<dbReference type="Pfam" id="PF02563">
    <property type="entry name" value="Poly_export"/>
    <property type="match status" value="1"/>
</dbReference>
<evidence type="ECO:0000256" key="7">
    <source>
        <dbReference type="ARBA" id="ARBA00022729"/>
    </source>
</evidence>
<feature type="domain" description="Polysaccharide export protein N-terminal" evidence="16">
    <location>
        <begin position="21"/>
        <end position="101"/>
    </location>
</feature>
<keyword evidence="6" id="KW-0812">Transmembrane</keyword>
<proteinExistence type="inferred from homology"/>
<evidence type="ECO:0000256" key="6">
    <source>
        <dbReference type="ARBA" id="ARBA00022692"/>
    </source>
</evidence>
<dbReference type="PANTHER" id="PTHR33619">
    <property type="entry name" value="POLYSACCHARIDE EXPORT PROTEIN GFCE-RELATED"/>
    <property type="match status" value="1"/>
</dbReference>
<evidence type="ECO:0000256" key="5">
    <source>
        <dbReference type="ARBA" id="ARBA00022597"/>
    </source>
</evidence>
<dbReference type="GO" id="GO:0015159">
    <property type="term" value="F:polysaccharide transmembrane transporter activity"/>
    <property type="evidence" value="ECO:0007669"/>
    <property type="project" value="InterPro"/>
</dbReference>
<feature type="chain" id="PRO_5039395687" evidence="15">
    <location>
        <begin position="24"/>
        <end position="216"/>
    </location>
</feature>
<sequence>MRKKLLTLLVAGSCLLGAPQAQADEYQMAPGDKLSITVLGHEDLSTSLTPNSYYVVRPDGKVSFPLIGEIDTAGMNIEEFTKTLQANLAEYLVAPQVTVNIAELGTTRVYVLGEVNKPGLYELTKSHNVLDAIGVANGFTKDAAKKKVFLVRSNHEGEPIKVNLNDILKKADLTQNYKLGEGDLLYLTSNGRIDFSRDVMPFISGAYMIDRINNDD</sequence>
<dbReference type="PANTHER" id="PTHR33619:SF3">
    <property type="entry name" value="POLYSACCHARIDE EXPORT PROTEIN GFCE-RELATED"/>
    <property type="match status" value="1"/>
</dbReference>
<organism evidence="18 19">
    <name type="scientific">Candidatus Avacidaminococcus intestinavium</name>
    <dbReference type="NCBI Taxonomy" id="2840684"/>
    <lineage>
        <taxon>Bacteria</taxon>
        <taxon>Bacillati</taxon>
        <taxon>Bacillota</taxon>
        <taxon>Negativicutes</taxon>
        <taxon>Acidaminococcales</taxon>
        <taxon>Acidaminococcaceae</taxon>
        <taxon>Acidaminococcaceae incertae sedis</taxon>
        <taxon>Candidatus Avacidaminococcus</taxon>
    </lineage>
</organism>
<dbReference type="InterPro" id="IPR003715">
    <property type="entry name" value="Poly_export_N"/>
</dbReference>
<comment type="subcellular location">
    <subcellularLocation>
        <location evidence="1">Cell outer membrane</location>
        <topology evidence="1">Multi-pass membrane protein</topology>
    </subcellularLocation>
</comment>
<evidence type="ECO:0000256" key="10">
    <source>
        <dbReference type="ARBA" id="ARBA00023114"/>
    </source>
</evidence>
<evidence type="ECO:0000259" key="16">
    <source>
        <dbReference type="Pfam" id="PF02563"/>
    </source>
</evidence>
<dbReference type="GO" id="GO:0006811">
    <property type="term" value="P:monoatomic ion transport"/>
    <property type="evidence" value="ECO:0007669"/>
    <property type="project" value="UniProtKB-KW"/>
</dbReference>
<dbReference type="GO" id="GO:0015288">
    <property type="term" value="F:porin activity"/>
    <property type="evidence" value="ECO:0007669"/>
    <property type="project" value="UniProtKB-KW"/>
</dbReference>
<evidence type="ECO:0000256" key="12">
    <source>
        <dbReference type="ARBA" id="ARBA00023139"/>
    </source>
</evidence>
<evidence type="ECO:0000256" key="14">
    <source>
        <dbReference type="ARBA" id="ARBA00023288"/>
    </source>
</evidence>
<keyword evidence="9" id="KW-0406">Ion transport</keyword>
<evidence type="ECO:0000256" key="13">
    <source>
        <dbReference type="ARBA" id="ARBA00023237"/>
    </source>
</evidence>
<dbReference type="InterPro" id="IPR049712">
    <property type="entry name" value="Poly_export"/>
</dbReference>
<feature type="domain" description="SLBB" evidence="17">
    <location>
        <begin position="108"/>
        <end position="186"/>
    </location>
</feature>
<evidence type="ECO:0000256" key="4">
    <source>
        <dbReference type="ARBA" id="ARBA00022452"/>
    </source>
</evidence>
<gene>
    <name evidence="18" type="ORF">IAB06_06885</name>
</gene>
<comment type="similarity">
    <text evidence="2">Belongs to the BexD/CtrA/VexA family.</text>
</comment>
<dbReference type="EMBL" id="DVNI01000115">
    <property type="protein sequence ID" value="HIU64740.1"/>
    <property type="molecule type" value="Genomic_DNA"/>
</dbReference>
<keyword evidence="10" id="KW-0626">Porin</keyword>
<protein>
    <submittedName>
        <fullName evidence="18">Polysaccharide export protein</fullName>
    </submittedName>
</protein>
<reference evidence="18" key="1">
    <citation type="submission" date="2020-10" db="EMBL/GenBank/DDBJ databases">
        <authorList>
            <person name="Gilroy R."/>
        </authorList>
    </citation>
    <scope>NUCLEOTIDE SEQUENCE</scope>
    <source>
        <strain evidence="18">CHK160-1198</strain>
    </source>
</reference>
<keyword evidence="4" id="KW-1134">Transmembrane beta strand</keyword>
<dbReference type="AlphaFoldDB" id="A0A9D1MR41"/>
<dbReference type="Gene3D" id="3.10.560.10">
    <property type="entry name" value="Outer membrane lipoprotein wza domain like"/>
    <property type="match status" value="1"/>
</dbReference>
<dbReference type="Proteomes" id="UP000824099">
    <property type="component" value="Unassembled WGS sequence"/>
</dbReference>
<evidence type="ECO:0000259" key="17">
    <source>
        <dbReference type="Pfam" id="PF22461"/>
    </source>
</evidence>
<keyword evidence="14" id="KW-0449">Lipoprotein</keyword>
<reference evidence="18" key="2">
    <citation type="journal article" date="2021" name="PeerJ">
        <title>Extensive microbial diversity within the chicken gut microbiome revealed by metagenomics and culture.</title>
        <authorList>
            <person name="Gilroy R."/>
            <person name="Ravi A."/>
            <person name="Getino M."/>
            <person name="Pursley I."/>
            <person name="Horton D.L."/>
            <person name="Alikhan N.F."/>
            <person name="Baker D."/>
            <person name="Gharbi K."/>
            <person name="Hall N."/>
            <person name="Watson M."/>
            <person name="Adriaenssens E.M."/>
            <person name="Foster-Nyarko E."/>
            <person name="Jarju S."/>
            <person name="Secka A."/>
            <person name="Antonio M."/>
            <person name="Oren A."/>
            <person name="Chaudhuri R.R."/>
            <person name="La Ragione R."/>
            <person name="Hildebrand F."/>
            <person name="Pallen M.J."/>
        </authorList>
    </citation>
    <scope>NUCLEOTIDE SEQUENCE</scope>
    <source>
        <strain evidence="18">CHK160-1198</strain>
    </source>
</reference>
<keyword evidence="7 15" id="KW-0732">Signal</keyword>